<evidence type="ECO:0000256" key="1">
    <source>
        <dbReference type="ARBA" id="ARBA00022987"/>
    </source>
</evidence>
<comment type="subcellular location">
    <subcellularLocation>
        <location evidence="2">Gas vesicle</location>
    </subcellularLocation>
</comment>
<evidence type="ECO:0000256" key="3">
    <source>
        <dbReference type="ARBA" id="ARBA00035643"/>
    </source>
</evidence>
<dbReference type="Pfam" id="PF06386">
    <property type="entry name" value="GvpL_GvpF"/>
    <property type="match status" value="1"/>
</dbReference>
<dbReference type="GO" id="GO:0031412">
    <property type="term" value="P:gas vesicle organization"/>
    <property type="evidence" value="ECO:0007669"/>
    <property type="project" value="InterPro"/>
</dbReference>
<name>A0AA46WXB0_RHORH</name>
<gene>
    <name evidence="4" type="ORF">KUM34_025290</name>
</gene>
<reference evidence="4 5" key="1">
    <citation type="journal article" date="2021" name="Front. Microbiol.">
        <title>Bacterial Transformation of Aromatic Monomers in Softwood Black Liquor.</title>
        <authorList>
            <person name="Navas L.E."/>
            <person name="Dexter G."/>
            <person name="Liu J."/>
            <person name="Levy-Booth D."/>
            <person name="Cho M."/>
            <person name="Jang S.K."/>
            <person name="Mansfield S.D."/>
            <person name="Renneckar S."/>
            <person name="Mohn W.W."/>
            <person name="Eltis L.D."/>
        </authorList>
    </citation>
    <scope>NUCLEOTIDE SEQUENCE [LARGE SCALE GENOMIC DNA]</scope>
    <source>
        <strain evidence="4 5">GD02</strain>
    </source>
</reference>
<dbReference type="PANTHER" id="PTHR36852">
    <property type="entry name" value="PROTEIN GVPL 2"/>
    <property type="match status" value="1"/>
</dbReference>
<organism evidence="4 5">
    <name type="scientific">Rhodococcus rhodochrous</name>
    <dbReference type="NCBI Taxonomy" id="1829"/>
    <lineage>
        <taxon>Bacteria</taxon>
        <taxon>Bacillati</taxon>
        <taxon>Actinomycetota</taxon>
        <taxon>Actinomycetes</taxon>
        <taxon>Mycobacteriales</taxon>
        <taxon>Nocardiaceae</taxon>
        <taxon>Rhodococcus</taxon>
    </lineage>
</organism>
<dbReference type="PANTHER" id="PTHR36852:SF1">
    <property type="entry name" value="PROTEIN GVPL 2"/>
    <property type="match status" value="1"/>
</dbReference>
<accession>A0AA46WXB0</accession>
<keyword evidence="1" id="KW-0304">Gas vesicle</keyword>
<dbReference type="Proteomes" id="UP001162740">
    <property type="component" value="Chromosome"/>
</dbReference>
<dbReference type="EMBL" id="CP083974">
    <property type="protein sequence ID" value="UZF45091.1"/>
    <property type="molecule type" value="Genomic_DNA"/>
</dbReference>
<dbReference type="AlphaFoldDB" id="A0AA46WXB0"/>
<sequence>MTDTTGIWMYAVTDGTLVGHETEGTSGVASEQVRTVQEGGLTAVVGTVPLDDFGEAALARNLEDLDWLERVARAHDSVVAGVARHVSVVPLRLATVCLDDERVRALLTEHREQFSSALALVTGRTEWGVKAFADRKALTAAVAEAQTEGAGSGTGTAYLLRRRAQLAAQESVERDAAARAAEIHERLLRVSAAGRRGAPTDPALSGSHEWMLLNGTYLVDDDRTDEFRSEVEELASMYTGIRLETSGPWPPYSFAGAERISP</sequence>
<dbReference type="RefSeq" id="WP_229583045.1">
    <property type="nucleotide sequence ID" value="NZ_CP083974.1"/>
</dbReference>
<comment type="similarity">
    <text evidence="3">Belongs to the gas vesicle GvpF/GvpL family.</text>
</comment>
<dbReference type="InterPro" id="IPR009430">
    <property type="entry name" value="GvpL/GvpF"/>
</dbReference>
<dbReference type="GO" id="GO:0031411">
    <property type="term" value="C:gas vesicle"/>
    <property type="evidence" value="ECO:0007669"/>
    <property type="project" value="UniProtKB-SubCell"/>
</dbReference>
<evidence type="ECO:0000313" key="5">
    <source>
        <dbReference type="Proteomes" id="UP001162740"/>
    </source>
</evidence>
<protein>
    <submittedName>
        <fullName evidence="4">GvpL/GvpF family gas vesicle protein</fullName>
    </submittedName>
</protein>
<proteinExistence type="inferred from homology"/>
<evidence type="ECO:0000256" key="2">
    <source>
        <dbReference type="ARBA" id="ARBA00035108"/>
    </source>
</evidence>
<evidence type="ECO:0000313" key="4">
    <source>
        <dbReference type="EMBL" id="UZF45091.1"/>
    </source>
</evidence>